<dbReference type="GO" id="GO:0016787">
    <property type="term" value="F:hydrolase activity"/>
    <property type="evidence" value="ECO:0007669"/>
    <property type="project" value="UniProtKB-KW"/>
</dbReference>
<evidence type="ECO:0000313" key="2">
    <source>
        <dbReference type="EMBL" id="AGA30800.1"/>
    </source>
</evidence>
<evidence type="ECO:0000313" key="3">
    <source>
        <dbReference type="Proteomes" id="UP000010798"/>
    </source>
</evidence>
<keyword evidence="3" id="KW-1185">Reference proteome</keyword>
<dbReference type="InterPro" id="IPR004843">
    <property type="entry name" value="Calcineurin-like_PHP"/>
</dbReference>
<gene>
    <name evidence="2" type="ordered locus">Sinac_6730</name>
</gene>
<protein>
    <submittedName>
        <fullName evidence="2">Putative phosphohydrolase</fullName>
    </submittedName>
</protein>
<dbReference type="InterPro" id="IPR029052">
    <property type="entry name" value="Metallo-depent_PP-like"/>
</dbReference>
<dbReference type="PANTHER" id="PTHR31302">
    <property type="entry name" value="TRANSMEMBRANE PROTEIN WITH METALLOPHOSPHOESTERASE DOMAIN-RELATED"/>
    <property type="match status" value="1"/>
</dbReference>
<dbReference type="SUPFAM" id="SSF56300">
    <property type="entry name" value="Metallo-dependent phosphatases"/>
    <property type="match status" value="1"/>
</dbReference>
<proteinExistence type="predicted"/>
<dbReference type="OrthoDB" id="8610138at2"/>
<dbReference type="AlphaFoldDB" id="L0DPQ2"/>
<dbReference type="EMBL" id="CP003364">
    <property type="protein sequence ID" value="AGA30800.1"/>
    <property type="molecule type" value="Genomic_DNA"/>
</dbReference>
<dbReference type="InterPro" id="IPR051158">
    <property type="entry name" value="Metallophosphoesterase_sf"/>
</dbReference>
<dbReference type="KEGG" id="saci:Sinac_6730"/>
<dbReference type="eggNOG" id="COG1768">
    <property type="taxonomic scope" value="Bacteria"/>
</dbReference>
<dbReference type="Pfam" id="PF00149">
    <property type="entry name" value="Metallophos"/>
    <property type="match status" value="1"/>
</dbReference>
<reference evidence="2 3" key="1">
    <citation type="submission" date="2012-02" db="EMBL/GenBank/DDBJ databases">
        <title>Complete sequence of chromosome of Singulisphaera acidiphila DSM 18658.</title>
        <authorList>
            <consortium name="US DOE Joint Genome Institute (JGI-PGF)"/>
            <person name="Lucas S."/>
            <person name="Copeland A."/>
            <person name="Lapidus A."/>
            <person name="Glavina del Rio T."/>
            <person name="Dalin E."/>
            <person name="Tice H."/>
            <person name="Bruce D."/>
            <person name="Goodwin L."/>
            <person name="Pitluck S."/>
            <person name="Peters L."/>
            <person name="Ovchinnikova G."/>
            <person name="Chertkov O."/>
            <person name="Kyrpides N."/>
            <person name="Mavromatis K."/>
            <person name="Ivanova N."/>
            <person name="Brettin T."/>
            <person name="Detter J.C."/>
            <person name="Han C."/>
            <person name="Larimer F."/>
            <person name="Land M."/>
            <person name="Hauser L."/>
            <person name="Markowitz V."/>
            <person name="Cheng J.-F."/>
            <person name="Hugenholtz P."/>
            <person name="Woyke T."/>
            <person name="Wu D."/>
            <person name="Tindall B."/>
            <person name="Pomrenke H."/>
            <person name="Brambilla E."/>
            <person name="Klenk H.-P."/>
            <person name="Eisen J.A."/>
        </authorList>
    </citation>
    <scope>NUCLEOTIDE SEQUENCE [LARGE SCALE GENOMIC DNA]</scope>
    <source>
        <strain evidence="3">ATCC BAA-1392 / DSM 18658 / VKM B-2454 / MOB10</strain>
    </source>
</reference>
<dbReference type="HOGENOM" id="CLU_1183887_0_0_0"/>
<dbReference type="STRING" id="886293.Sinac_6730"/>
<dbReference type="PANTHER" id="PTHR31302:SF22">
    <property type="entry name" value="PHOSPHOESTERASE"/>
    <property type="match status" value="1"/>
</dbReference>
<dbReference type="Proteomes" id="UP000010798">
    <property type="component" value="Chromosome"/>
</dbReference>
<name>L0DPQ2_SINAD</name>
<organism evidence="2 3">
    <name type="scientific">Singulisphaera acidiphila (strain ATCC BAA-1392 / DSM 18658 / VKM B-2454 / MOB10)</name>
    <dbReference type="NCBI Taxonomy" id="886293"/>
    <lineage>
        <taxon>Bacteria</taxon>
        <taxon>Pseudomonadati</taxon>
        <taxon>Planctomycetota</taxon>
        <taxon>Planctomycetia</taxon>
        <taxon>Isosphaerales</taxon>
        <taxon>Isosphaeraceae</taxon>
        <taxon>Singulisphaera</taxon>
    </lineage>
</organism>
<feature type="domain" description="Calcineurin-like phosphoesterase" evidence="1">
    <location>
        <begin position="1"/>
        <end position="199"/>
    </location>
</feature>
<sequence length="234" mass="26606">MTIWAIADLHLSFARPDRRERYAERWRDHVAKIEREWRSVIRPADLVLLPGDLSMARNHRDLQPDLNWLDRLPGTKVLAPGNHDTWWNDVEKIRPMLRKSLLAVDGDAVKTHGVVICGARGAPVPLEDDEDPKVIAASEEAMATLDRALEQAAPLRDQGEPLYVLWHYPPFDQHRRPGPCVARFEQAEVTTCLYGHLHIQGQWSLAVQGDVRGVRYQCVAADAIGFRPLQLTRP</sequence>
<keyword evidence="2" id="KW-0378">Hydrolase</keyword>
<dbReference type="Gene3D" id="3.60.21.10">
    <property type="match status" value="1"/>
</dbReference>
<accession>L0DPQ2</accession>
<evidence type="ECO:0000259" key="1">
    <source>
        <dbReference type="Pfam" id="PF00149"/>
    </source>
</evidence>
<dbReference type="RefSeq" id="WP_015249878.1">
    <property type="nucleotide sequence ID" value="NC_019892.1"/>
</dbReference>